<dbReference type="CDD" id="cd02440">
    <property type="entry name" value="AdoMet_MTases"/>
    <property type="match status" value="1"/>
</dbReference>
<keyword evidence="2" id="KW-0808">Transferase</keyword>
<gene>
    <name evidence="2" type="ORF">Maq22A_c03500</name>
</gene>
<evidence type="ECO:0000313" key="3">
    <source>
        <dbReference type="Proteomes" id="UP000061432"/>
    </source>
</evidence>
<reference evidence="2 3" key="1">
    <citation type="journal article" date="2015" name="Genome Announc.">
        <title>Complete Genome Sequence of Methylobacterium aquaticum Strain 22A, Isolated from Racomitrium japonicum Moss.</title>
        <authorList>
            <person name="Tani A."/>
            <person name="Ogura Y."/>
            <person name="Hayashi T."/>
            <person name="Kimbara K."/>
        </authorList>
    </citation>
    <scope>NUCLEOTIDE SEQUENCE [LARGE SCALE GENOMIC DNA]</scope>
    <source>
        <strain evidence="2 3">MA-22A</strain>
    </source>
</reference>
<sequence length="309" mass="31827">MPAPTRSSGDLLADRRYAWAEAALGEGDAQAAADLAAQVLEIAPGYAPAWLLLGRARMPDPAQREAAAAAFRAALALDPDDPLGARLYLAELGEADGAANAEAISPAYVRALFDGYAGRFERHLVEGLGYCGPALIRAALERLRGPDARFATVLDLGCGTGLMAAALDGLAGTLVGVDLSPGMLAEARRTGRYARLHEGDLRGFLAAEPAASADLLVAADVFIYLREIGPVLREAARVLAPGGLFAFTVQGHPGAHGAVLGPDGRYAHGVATVRDDAAAAGLTVAALEPAEIRRQNGAGVPGWLVVLGR</sequence>
<dbReference type="SUPFAM" id="SSF48452">
    <property type="entry name" value="TPR-like"/>
    <property type="match status" value="1"/>
</dbReference>
<reference evidence="3" key="2">
    <citation type="submission" date="2015-01" db="EMBL/GenBank/DDBJ databases">
        <title>Complete genome sequence of Methylobacterium aquaticum strain 22A.</title>
        <authorList>
            <person name="Tani A."/>
            <person name="Ogura Y."/>
            <person name="Hayashi T."/>
        </authorList>
    </citation>
    <scope>NUCLEOTIDE SEQUENCE [LARGE SCALE GENOMIC DNA]</scope>
    <source>
        <strain evidence="3">MA-22A</strain>
    </source>
</reference>
<dbReference type="KEGG" id="maqu:Maq22A_c03500"/>
<name>A0A0C6EVU4_9HYPH</name>
<accession>A0A0C6EVU4</accession>
<evidence type="ECO:0000313" key="2">
    <source>
        <dbReference type="EMBL" id="BAQ44141.1"/>
    </source>
</evidence>
<dbReference type="Gene3D" id="1.25.40.10">
    <property type="entry name" value="Tetratricopeptide repeat domain"/>
    <property type="match status" value="1"/>
</dbReference>
<dbReference type="Gene3D" id="3.40.50.150">
    <property type="entry name" value="Vaccinia Virus protein VP39"/>
    <property type="match status" value="1"/>
</dbReference>
<protein>
    <submittedName>
        <fullName evidence="2">Methyltransferase type 12</fullName>
    </submittedName>
</protein>
<dbReference type="PATRIC" id="fig|270351.10.peg.676"/>
<dbReference type="PANTHER" id="PTHR42912">
    <property type="entry name" value="METHYLTRANSFERASE"/>
    <property type="match status" value="1"/>
</dbReference>
<dbReference type="InterPro" id="IPR011990">
    <property type="entry name" value="TPR-like_helical_dom_sf"/>
</dbReference>
<proteinExistence type="predicted"/>
<dbReference type="AlphaFoldDB" id="A0A0C6EVU4"/>
<dbReference type="OrthoDB" id="465636at2"/>
<feature type="domain" description="Methyltransferase type 11" evidence="1">
    <location>
        <begin position="154"/>
        <end position="247"/>
    </location>
</feature>
<dbReference type="GO" id="GO:0008757">
    <property type="term" value="F:S-adenosylmethionine-dependent methyltransferase activity"/>
    <property type="evidence" value="ECO:0007669"/>
    <property type="project" value="InterPro"/>
</dbReference>
<organism evidence="2 3">
    <name type="scientific">Methylobacterium aquaticum</name>
    <dbReference type="NCBI Taxonomy" id="270351"/>
    <lineage>
        <taxon>Bacteria</taxon>
        <taxon>Pseudomonadati</taxon>
        <taxon>Pseudomonadota</taxon>
        <taxon>Alphaproteobacteria</taxon>
        <taxon>Hyphomicrobiales</taxon>
        <taxon>Methylobacteriaceae</taxon>
        <taxon>Methylobacterium</taxon>
    </lineage>
</organism>
<dbReference type="PANTHER" id="PTHR42912:SF93">
    <property type="entry name" value="N6-ADENOSINE-METHYLTRANSFERASE TMT1A"/>
    <property type="match status" value="1"/>
</dbReference>
<dbReference type="Proteomes" id="UP000061432">
    <property type="component" value="Chromosome"/>
</dbReference>
<dbReference type="STRING" id="270351.Maq22A_c03500"/>
<dbReference type="InterPro" id="IPR013216">
    <property type="entry name" value="Methyltransf_11"/>
</dbReference>
<dbReference type="SUPFAM" id="SSF53335">
    <property type="entry name" value="S-adenosyl-L-methionine-dependent methyltransferases"/>
    <property type="match status" value="1"/>
</dbReference>
<dbReference type="InterPro" id="IPR050508">
    <property type="entry name" value="Methyltransf_Superfamily"/>
</dbReference>
<dbReference type="InterPro" id="IPR029063">
    <property type="entry name" value="SAM-dependent_MTases_sf"/>
</dbReference>
<keyword evidence="2" id="KW-0489">Methyltransferase</keyword>
<dbReference type="GO" id="GO:0032259">
    <property type="term" value="P:methylation"/>
    <property type="evidence" value="ECO:0007669"/>
    <property type="project" value="UniProtKB-KW"/>
</dbReference>
<dbReference type="EMBL" id="AP014704">
    <property type="protein sequence ID" value="BAQ44141.1"/>
    <property type="molecule type" value="Genomic_DNA"/>
</dbReference>
<dbReference type="RefSeq" id="WP_060845700.1">
    <property type="nucleotide sequence ID" value="NZ_AP014704.1"/>
</dbReference>
<dbReference type="Pfam" id="PF08241">
    <property type="entry name" value="Methyltransf_11"/>
    <property type="match status" value="1"/>
</dbReference>
<evidence type="ECO:0000259" key="1">
    <source>
        <dbReference type="Pfam" id="PF08241"/>
    </source>
</evidence>